<feature type="domain" description="Metallo-beta-lactamase" evidence="2">
    <location>
        <begin position="22"/>
        <end position="222"/>
    </location>
</feature>
<organism evidence="3">
    <name type="scientific">Micromonospora carbonacea</name>
    <dbReference type="NCBI Taxonomy" id="47853"/>
    <lineage>
        <taxon>Bacteria</taxon>
        <taxon>Bacillati</taxon>
        <taxon>Actinomycetota</taxon>
        <taxon>Actinomycetes</taxon>
        <taxon>Micromonosporales</taxon>
        <taxon>Micromonosporaceae</taxon>
        <taxon>Micromonospora</taxon>
    </lineage>
</organism>
<dbReference type="PANTHER" id="PTHR43546">
    <property type="entry name" value="UPF0173 METAL-DEPENDENT HYDROLASE MJ1163-RELATED"/>
    <property type="match status" value="1"/>
</dbReference>
<dbReference type="Gene3D" id="3.60.15.10">
    <property type="entry name" value="Ribonuclease Z/Hydroxyacylglutathione hydrolase-like"/>
    <property type="match status" value="1"/>
</dbReference>
<dbReference type="InterPro" id="IPR050114">
    <property type="entry name" value="UPF0173_UPF0282_UlaG_hydrolase"/>
</dbReference>
<sequence length="263" mass="28340">MTTVRITHIGGPTVLIEVEGWRILTDPTFDPPGRRYTFGWGSASRKETGPAVPLSSLPPVDAVLLTHDHHADNLDDLGRSVLSATDTVVTTAAGAGRLGGSARGLRPWQATRLESPGRPALDITATPCRHGPPLSRPITGHVVGFALRWEGQRHGQLWISGDTVFYGRVRQVASRLDVGTVLLHLGAVRFSVTGPLRYTMTGRDGAALCDLLCPRTILPIHYEGWSHFHEGRPGIEAAFASASPAVRDAVHWLPLGTPEPMEV</sequence>
<dbReference type="InterPro" id="IPR036866">
    <property type="entry name" value="RibonucZ/Hydroxyglut_hydro"/>
</dbReference>
<reference evidence="3" key="1">
    <citation type="submission" date="2020-08" db="EMBL/GenBank/DDBJ databases">
        <title>A bifunctional nitrone conjugated secondary metabolite targeting the ribosome.</title>
        <authorList>
            <person name="Limbrick E.M."/>
            <person name="Graf M."/>
            <person name="Derewacz D.K."/>
            <person name="Nguyen F."/>
            <person name="Spraggins J.M."/>
            <person name="Wieland M."/>
            <person name="Ynigez-Gutierrez A.E."/>
            <person name="Reisman B.J."/>
            <person name="Zinshteyn B."/>
            <person name="McCulloch K."/>
            <person name="Iverson T.M."/>
            <person name="Green R."/>
            <person name="Wilson D.N."/>
            <person name="Bachmann B.O."/>
        </authorList>
    </citation>
    <scope>NUCLEOTIDE SEQUENCE</scope>
    <source>
        <strain evidence="3">Africana</strain>
    </source>
</reference>
<evidence type="ECO:0000259" key="2">
    <source>
        <dbReference type="Pfam" id="PF12706"/>
    </source>
</evidence>
<keyword evidence="1 3" id="KW-0378">Hydrolase</keyword>
<dbReference type="AlphaFoldDB" id="A0A7D6C8A0"/>
<dbReference type="InterPro" id="IPR001279">
    <property type="entry name" value="Metallo-B-lactamas"/>
</dbReference>
<dbReference type="SUPFAM" id="SSF56281">
    <property type="entry name" value="Metallo-hydrolase/oxidoreductase"/>
    <property type="match status" value="1"/>
</dbReference>
<evidence type="ECO:0000313" key="3">
    <source>
        <dbReference type="EMBL" id="QLK00567.1"/>
    </source>
</evidence>
<evidence type="ECO:0000256" key="1">
    <source>
        <dbReference type="ARBA" id="ARBA00022801"/>
    </source>
</evidence>
<gene>
    <name evidence="3" type="ORF">HZU44_11410</name>
</gene>
<proteinExistence type="predicted"/>
<accession>A0A7D6C8A0</accession>
<protein>
    <submittedName>
        <fullName evidence="3">MBL fold metallo-hydrolase</fullName>
    </submittedName>
</protein>
<dbReference type="EMBL" id="CP058905">
    <property type="protein sequence ID" value="QLK00567.1"/>
    <property type="molecule type" value="Genomic_DNA"/>
</dbReference>
<dbReference type="Pfam" id="PF12706">
    <property type="entry name" value="Lactamase_B_2"/>
    <property type="match status" value="1"/>
</dbReference>
<name>A0A7D6C8A0_9ACTN</name>
<dbReference type="PANTHER" id="PTHR43546:SF9">
    <property type="entry name" value="L-ASCORBATE-6-PHOSPHATE LACTONASE ULAG-RELATED"/>
    <property type="match status" value="1"/>
</dbReference>
<dbReference type="GO" id="GO:0016787">
    <property type="term" value="F:hydrolase activity"/>
    <property type="evidence" value="ECO:0007669"/>
    <property type="project" value="UniProtKB-KW"/>
</dbReference>